<comment type="caution">
    <text evidence="1">The sequence shown here is derived from an EMBL/GenBank/DDBJ whole genome shotgun (WGS) entry which is preliminary data.</text>
</comment>
<reference evidence="1" key="1">
    <citation type="submission" date="2020-04" db="EMBL/GenBank/DDBJ databases">
        <title>A chromosome-scale assembly and high-density genetic map of the yellow drum (Nibea albiflora) genome.</title>
        <authorList>
            <person name="Xu D."/>
            <person name="Zhang W."/>
            <person name="Chen R."/>
            <person name="Tan P."/>
            <person name="Wang L."/>
            <person name="Song H."/>
            <person name="Tian L."/>
            <person name="Zhu Q."/>
            <person name="Wang B."/>
        </authorList>
    </citation>
    <scope>NUCLEOTIDE SEQUENCE</scope>
    <source>
        <strain evidence="1">ZJHYS-2018</strain>
    </source>
</reference>
<protein>
    <submittedName>
        <fullName evidence="1">Uncharacterized protein</fullName>
    </submittedName>
</protein>
<gene>
    <name evidence="1" type="ORF">GBF38_006925</name>
</gene>
<proteinExistence type="predicted"/>
<evidence type="ECO:0000313" key="2">
    <source>
        <dbReference type="Proteomes" id="UP000805704"/>
    </source>
</evidence>
<evidence type="ECO:0000313" key="1">
    <source>
        <dbReference type="EMBL" id="KAG8001313.1"/>
    </source>
</evidence>
<accession>A0ACB7EGF9</accession>
<dbReference type="Proteomes" id="UP000805704">
    <property type="component" value="Chromosome 7"/>
</dbReference>
<feature type="non-terminal residue" evidence="1">
    <location>
        <position position="1"/>
    </location>
</feature>
<sequence>AVAPSGATGLAGSLMRRHRRLLQERSLTRQFLSASETANQVSLTHTENVHTNAISAHTQPDCPCQANTLSPDVLTYETRTRLEK</sequence>
<dbReference type="EMBL" id="CM024795">
    <property type="protein sequence ID" value="KAG8001313.1"/>
    <property type="molecule type" value="Genomic_DNA"/>
</dbReference>
<name>A0ACB7EGF9_NIBAL</name>
<organism evidence="1 2">
    <name type="scientific">Nibea albiflora</name>
    <name type="common">Yellow drum</name>
    <name type="synonym">Corvina albiflora</name>
    <dbReference type="NCBI Taxonomy" id="240163"/>
    <lineage>
        <taxon>Eukaryota</taxon>
        <taxon>Metazoa</taxon>
        <taxon>Chordata</taxon>
        <taxon>Craniata</taxon>
        <taxon>Vertebrata</taxon>
        <taxon>Euteleostomi</taxon>
        <taxon>Actinopterygii</taxon>
        <taxon>Neopterygii</taxon>
        <taxon>Teleostei</taxon>
        <taxon>Neoteleostei</taxon>
        <taxon>Acanthomorphata</taxon>
        <taxon>Eupercaria</taxon>
        <taxon>Sciaenidae</taxon>
        <taxon>Nibea</taxon>
    </lineage>
</organism>
<keyword evidence="2" id="KW-1185">Reference proteome</keyword>